<comment type="caution">
    <text evidence="1">The sequence shown here is derived from an EMBL/GenBank/DDBJ whole genome shotgun (WGS) entry which is preliminary data.</text>
</comment>
<evidence type="ECO:0000313" key="2">
    <source>
        <dbReference type="Proteomes" id="UP001595833"/>
    </source>
</evidence>
<evidence type="ECO:0000313" key="1">
    <source>
        <dbReference type="EMBL" id="MFC5058594.1"/>
    </source>
</evidence>
<dbReference type="Proteomes" id="UP001595833">
    <property type="component" value="Unassembled WGS sequence"/>
</dbReference>
<dbReference type="InterPro" id="IPR045937">
    <property type="entry name" value="DUF6357"/>
</dbReference>
<accession>A0ABV9Y899</accession>
<dbReference type="EMBL" id="JBHSJB010000033">
    <property type="protein sequence ID" value="MFC5058594.1"/>
    <property type="molecule type" value="Genomic_DNA"/>
</dbReference>
<gene>
    <name evidence="1" type="ORF">ACFPFM_33200</name>
</gene>
<name>A0ABV9Y899_9PSEU</name>
<protein>
    <submittedName>
        <fullName evidence="1">DUF6357 family protein</fullName>
    </submittedName>
</protein>
<dbReference type="RefSeq" id="WP_344038874.1">
    <property type="nucleotide sequence ID" value="NZ_BAAAKE010000013.1"/>
</dbReference>
<dbReference type="Pfam" id="PF19884">
    <property type="entry name" value="DUF6357"/>
    <property type="match status" value="1"/>
</dbReference>
<reference evidence="2" key="1">
    <citation type="journal article" date="2019" name="Int. J. Syst. Evol. Microbiol.">
        <title>The Global Catalogue of Microorganisms (GCM) 10K type strain sequencing project: providing services to taxonomists for standard genome sequencing and annotation.</title>
        <authorList>
            <consortium name="The Broad Institute Genomics Platform"/>
            <consortium name="The Broad Institute Genome Sequencing Center for Infectious Disease"/>
            <person name="Wu L."/>
            <person name="Ma J."/>
        </authorList>
    </citation>
    <scope>NUCLEOTIDE SEQUENCE [LARGE SCALE GENOMIC DNA]</scope>
    <source>
        <strain evidence="2">KCTC 12848</strain>
    </source>
</reference>
<organism evidence="1 2">
    <name type="scientific">Saccharothrix xinjiangensis</name>
    <dbReference type="NCBI Taxonomy" id="204798"/>
    <lineage>
        <taxon>Bacteria</taxon>
        <taxon>Bacillati</taxon>
        <taxon>Actinomycetota</taxon>
        <taxon>Actinomycetes</taxon>
        <taxon>Pseudonocardiales</taxon>
        <taxon>Pseudonocardiaceae</taxon>
        <taxon>Saccharothrix</taxon>
    </lineage>
</organism>
<proteinExistence type="predicted"/>
<sequence>MRPLTFSDDKDDEQEWLPGGARSAVDAFFEFIARRRDVDNTSFGIEDEENEEALLLMFEVGAICRVKGWQDSRKEYRVVTDHDDYRTQAAHFVSGGFTALDHHGPWLADAADFVRARAAHLRQQGARDAHQSREAHGEALRREFDGSVLRRTHPRELRRRLRVLTHVDGREPTTVAGVTHFGFGNGDGDTVDAWFTAEGRGLVLTFDHTSALNAPDDAHARAALYDGVPTDLLDLVKHVPRAGTTPAHPDGAPAAATGVFTFSGPCAPSDGLVSRLQATRSGIEATGLNRLLEVFLAPEDFTPAAVAEAARWWSAEDVARGFAAAGREQPPTAPLDPEAVDRFCRTWADSGYNDRWDVHYVLFDSCTVEEAGEARDEALRVVEALGLERVDTPPAAATGEVWVRTDPRVDAELGHWS</sequence>
<keyword evidence="2" id="KW-1185">Reference proteome</keyword>